<comment type="caution">
    <text evidence="2">The sequence shown here is derived from an EMBL/GenBank/DDBJ whole genome shotgun (WGS) entry which is preliminary data.</text>
</comment>
<dbReference type="RefSeq" id="XP_066628384.1">
    <property type="nucleotide sequence ID" value="XM_066781382.1"/>
</dbReference>
<dbReference type="EMBL" id="JAJVCZ030000011">
    <property type="protein sequence ID" value="KAL0254513.1"/>
    <property type="molecule type" value="Genomic_DNA"/>
</dbReference>
<evidence type="ECO:0000313" key="2">
    <source>
        <dbReference type="EMBL" id="KAL0254513.1"/>
    </source>
</evidence>
<name>A0ABR3C1J7_9PEZI</name>
<accession>A0ABR3C1J7</accession>
<reference evidence="2 3" key="1">
    <citation type="submission" date="2024-02" db="EMBL/GenBank/DDBJ databases">
        <title>De novo assembly and annotation of 12 fungi associated with fruit tree decline syndrome in Ontario, Canada.</title>
        <authorList>
            <person name="Sulman M."/>
            <person name="Ellouze W."/>
            <person name="Ilyukhin E."/>
        </authorList>
    </citation>
    <scope>NUCLEOTIDE SEQUENCE [LARGE SCALE GENOMIC DNA]</scope>
    <source>
        <strain evidence="2 3">FDS-637</strain>
    </source>
</reference>
<dbReference type="Proteomes" id="UP001430584">
    <property type="component" value="Unassembled WGS sequence"/>
</dbReference>
<protein>
    <submittedName>
        <fullName evidence="2">Uncharacterized protein</fullName>
    </submittedName>
</protein>
<evidence type="ECO:0000313" key="3">
    <source>
        <dbReference type="Proteomes" id="UP001430584"/>
    </source>
</evidence>
<organism evidence="2 3">
    <name type="scientific">Diplodia seriata</name>
    <dbReference type="NCBI Taxonomy" id="420778"/>
    <lineage>
        <taxon>Eukaryota</taxon>
        <taxon>Fungi</taxon>
        <taxon>Dikarya</taxon>
        <taxon>Ascomycota</taxon>
        <taxon>Pezizomycotina</taxon>
        <taxon>Dothideomycetes</taxon>
        <taxon>Dothideomycetes incertae sedis</taxon>
        <taxon>Botryosphaeriales</taxon>
        <taxon>Botryosphaeriaceae</taxon>
        <taxon>Diplodia</taxon>
    </lineage>
</organism>
<evidence type="ECO:0000256" key="1">
    <source>
        <dbReference type="SAM" id="MobiDB-lite"/>
    </source>
</evidence>
<proteinExistence type="predicted"/>
<feature type="region of interest" description="Disordered" evidence="1">
    <location>
        <begin position="16"/>
        <end position="71"/>
    </location>
</feature>
<feature type="compositionally biased region" description="Low complexity" evidence="1">
    <location>
        <begin position="29"/>
        <end position="46"/>
    </location>
</feature>
<sequence>MKKLVDDVHDQICEEFQAMQHDDDRSSCTSRASTPMSSPSPRTPLSFEDPPPTADNAELHMPKRRRMGNTGEPRERLFGEVMEGEAFYPNHVSMQYGHQGAQPPQIMISPACDAFAQTNGIIPLGIPDDVQRVQSHVANNAMLAPDHALPTHPYPDVLALPMFDCYDPFAYSGNDLDG</sequence>
<gene>
    <name evidence="2" type="ORF">SLS55_009989</name>
</gene>
<dbReference type="GeneID" id="92014074"/>
<keyword evidence="3" id="KW-1185">Reference proteome</keyword>